<dbReference type="GO" id="GO:0045944">
    <property type="term" value="P:positive regulation of transcription by RNA polymerase II"/>
    <property type="evidence" value="ECO:0007669"/>
    <property type="project" value="TreeGrafter"/>
</dbReference>
<dbReference type="SUPFAM" id="SSF47095">
    <property type="entry name" value="HMG-box"/>
    <property type="match status" value="1"/>
</dbReference>
<keyword evidence="7" id="KW-0804">Transcription</keyword>
<dbReference type="PANTHER" id="PTHR45888">
    <property type="entry name" value="HL01030P-RELATED"/>
    <property type="match status" value="1"/>
</dbReference>
<evidence type="ECO:0000256" key="2">
    <source>
        <dbReference type="ARBA" id="ARBA00022723"/>
    </source>
</evidence>
<keyword evidence="6" id="KW-0805">Transcription regulation</keyword>
<keyword evidence="9" id="KW-1185">Reference proteome</keyword>
<reference evidence="10" key="1">
    <citation type="submission" date="2022-11" db="UniProtKB">
        <authorList>
            <consortium name="WormBaseParasite"/>
        </authorList>
    </citation>
    <scope>IDENTIFICATION</scope>
</reference>
<evidence type="ECO:0000256" key="5">
    <source>
        <dbReference type="ARBA" id="ARBA00022833"/>
    </source>
</evidence>
<accession>A0A914QJ30</accession>
<proteinExistence type="predicted"/>
<keyword evidence="4" id="KW-0863">Zinc-finger</keyword>
<keyword evidence="2" id="KW-0479">Metal-binding</keyword>
<dbReference type="GO" id="GO:0003713">
    <property type="term" value="F:transcription coactivator activity"/>
    <property type="evidence" value="ECO:0007669"/>
    <property type="project" value="TreeGrafter"/>
</dbReference>
<dbReference type="AlphaFoldDB" id="A0A914QJ30"/>
<evidence type="ECO:0000256" key="7">
    <source>
        <dbReference type="ARBA" id="ARBA00023163"/>
    </source>
</evidence>
<protein>
    <submittedName>
        <fullName evidence="10">Uncharacterized protein</fullName>
    </submittedName>
</protein>
<dbReference type="Proteomes" id="UP000887578">
    <property type="component" value="Unplaced"/>
</dbReference>
<evidence type="ECO:0000256" key="4">
    <source>
        <dbReference type="ARBA" id="ARBA00022771"/>
    </source>
</evidence>
<dbReference type="InterPro" id="IPR036910">
    <property type="entry name" value="HMG_box_dom_sf"/>
</dbReference>
<evidence type="ECO:0000256" key="3">
    <source>
        <dbReference type="ARBA" id="ARBA00022737"/>
    </source>
</evidence>
<comment type="subcellular location">
    <subcellularLocation>
        <location evidence="1">Nucleus</location>
    </subcellularLocation>
</comment>
<organism evidence="9 10">
    <name type="scientific">Panagrolaimus davidi</name>
    <dbReference type="NCBI Taxonomy" id="227884"/>
    <lineage>
        <taxon>Eukaryota</taxon>
        <taxon>Metazoa</taxon>
        <taxon>Ecdysozoa</taxon>
        <taxon>Nematoda</taxon>
        <taxon>Chromadorea</taxon>
        <taxon>Rhabditida</taxon>
        <taxon>Tylenchina</taxon>
        <taxon>Panagrolaimomorpha</taxon>
        <taxon>Panagrolaimoidea</taxon>
        <taxon>Panagrolaimidae</taxon>
        <taxon>Panagrolaimus</taxon>
    </lineage>
</organism>
<keyword evidence="5" id="KW-0862">Zinc</keyword>
<evidence type="ECO:0000256" key="6">
    <source>
        <dbReference type="ARBA" id="ARBA00023015"/>
    </source>
</evidence>
<evidence type="ECO:0000313" key="9">
    <source>
        <dbReference type="Proteomes" id="UP000887578"/>
    </source>
</evidence>
<dbReference type="Gene3D" id="1.10.30.10">
    <property type="entry name" value="High mobility group box domain"/>
    <property type="match status" value="1"/>
</dbReference>
<evidence type="ECO:0000313" key="10">
    <source>
        <dbReference type="WBParaSite" id="PDA_v2.g29603.t1"/>
    </source>
</evidence>
<keyword evidence="3" id="KW-0677">Repeat</keyword>
<dbReference type="GO" id="GO:0044666">
    <property type="term" value="C:MLL3/4 complex"/>
    <property type="evidence" value="ECO:0007669"/>
    <property type="project" value="TreeGrafter"/>
</dbReference>
<dbReference type="PANTHER" id="PTHR45888:SF6">
    <property type="entry name" value="HL01030P-RELATED"/>
    <property type="match status" value="1"/>
</dbReference>
<dbReference type="WBParaSite" id="PDA_v2.g29603.t1">
    <property type="protein sequence ID" value="PDA_v2.g29603.t1"/>
    <property type="gene ID" value="PDA_v2.g29603"/>
</dbReference>
<evidence type="ECO:0000256" key="1">
    <source>
        <dbReference type="ARBA" id="ARBA00004123"/>
    </source>
</evidence>
<keyword evidence="8" id="KW-0539">Nucleus</keyword>
<sequence length="129" mass="14965">MDSSTSAPTTSSEKINSVTMSWYTSAQAQTEVINLARCTWEEAEKLGDKATKAPVLYTNTCFPRLKEDYPIWEDRLQVIYGLWRKLRLEQKVFYAEKARENRDLFQEPQHGDVNSDLAEIEQMLDKLNV</sequence>
<name>A0A914QJ30_9BILA</name>
<dbReference type="GO" id="GO:0042800">
    <property type="term" value="F:histone H3K4 methyltransferase activity"/>
    <property type="evidence" value="ECO:0007669"/>
    <property type="project" value="TreeGrafter"/>
</dbReference>
<dbReference type="GO" id="GO:0008270">
    <property type="term" value="F:zinc ion binding"/>
    <property type="evidence" value="ECO:0007669"/>
    <property type="project" value="UniProtKB-KW"/>
</dbReference>
<evidence type="ECO:0000256" key="8">
    <source>
        <dbReference type="ARBA" id="ARBA00023242"/>
    </source>
</evidence>